<dbReference type="SUPFAM" id="SSF51391">
    <property type="entry name" value="Thiamin phosphate synthase"/>
    <property type="match status" value="1"/>
</dbReference>
<organism evidence="2 3">
    <name type="scientific">Bradyrhizobium yuanmingense</name>
    <dbReference type="NCBI Taxonomy" id="108015"/>
    <lineage>
        <taxon>Bacteria</taxon>
        <taxon>Pseudomonadati</taxon>
        <taxon>Pseudomonadota</taxon>
        <taxon>Alphaproteobacteria</taxon>
        <taxon>Hyphomicrobiales</taxon>
        <taxon>Nitrobacteraceae</taxon>
        <taxon>Bradyrhizobium</taxon>
    </lineage>
</organism>
<evidence type="ECO:0000313" key="2">
    <source>
        <dbReference type="EMBL" id="MEY9472635.1"/>
    </source>
</evidence>
<dbReference type="GO" id="GO:0004789">
    <property type="term" value="F:thiamine-phosphate diphosphorylase activity"/>
    <property type="evidence" value="ECO:0007669"/>
    <property type="project" value="UniProtKB-EC"/>
</dbReference>
<name>A0ABV4GKZ9_9BRAD</name>
<dbReference type="EC" id="2.5.1.3" evidence="2"/>
<dbReference type="RefSeq" id="WP_036036990.1">
    <property type="nucleotide sequence ID" value="NZ_JBGBYD010000002.1"/>
</dbReference>
<dbReference type="Proteomes" id="UP001565474">
    <property type="component" value="Unassembled WGS sequence"/>
</dbReference>
<accession>A0ABV4GKZ9</accession>
<dbReference type="InterPro" id="IPR022998">
    <property type="entry name" value="ThiamineP_synth_TenI"/>
</dbReference>
<dbReference type="Pfam" id="PF02581">
    <property type="entry name" value="TMP-TENI"/>
    <property type="match status" value="1"/>
</dbReference>
<gene>
    <name evidence="2" type="ORF">ABH992_005034</name>
</gene>
<dbReference type="InterPro" id="IPR036206">
    <property type="entry name" value="ThiamineP_synth_sf"/>
</dbReference>
<dbReference type="InterPro" id="IPR013785">
    <property type="entry name" value="Aldolase_TIM"/>
</dbReference>
<dbReference type="EMBL" id="JBGBZN010000002">
    <property type="protein sequence ID" value="MEY9472635.1"/>
    <property type="molecule type" value="Genomic_DNA"/>
</dbReference>
<feature type="domain" description="Thiamine phosphate synthase/TenI" evidence="1">
    <location>
        <begin position="15"/>
        <end position="188"/>
    </location>
</feature>
<keyword evidence="2" id="KW-0808">Transferase</keyword>
<dbReference type="CDD" id="cd00564">
    <property type="entry name" value="TMP_TenI"/>
    <property type="match status" value="1"/>
</dbReference>
<keyword evidence="3" id="KW-1185">Reference proteome</keyword>
<dbReference type="Gene3D" id="3.20.20.70">
    <property type="entry name" value="Aldolase class I"/>
    <property type="match status" value="1"/>
</dbReference>
<reference evidence="2 3" key="1">
    <citation type="submission" date="2024-07" db="EMBL/GenBank/DDBJ databases">
        <title>Genomic Encyclopedia of Type Strains, Phase V (KMG-V): Genome sequencing to study the core and pangenomes of soil and plant-associated prokaryotes.</title>
        <authorList>
            <person name="Whitman W."/>
        </authorList>
    </citation>
    <scope>NUCLEOTIDE SEQUENCE [LARGE SCALE GENOMIC DNA]</scope>
    <source>
        <strain evidence="2 3">USDA 222</strain>
    </source>
</reference>
<evidence type="ECO:0000313" key="3">
    <source>
        <dbReference type="Proteomes" id="UP001565474"/>
    </source>
</evidence>
<comment type="caution">
    <text evidence="2">The sequence shown here is derived from an EMBL/GenBank/DDBJ whole genome shotgun (WGS) entry which is preliminary data.</text>
</comment>
<protein>
    <submittedName>
        <fullName evidence="2">Thiamine-phosphate pyrophosphorylase</fullName>
        <ecNumber evidence="2">2.5.1.3</ecNumber>
    </submittedName>
</protein>
<sequence>MSNKPPPPRPAPRLYLATPVVDDPATLVAELPGLIASADIAAVLLRLKETDQRGMISRVKALAPPVQKAGAALLVDGHPDIVARGGADGAHLPGIAALKEALPSLKPDRIAGVGGLTTRHHSMDAGEMGADYVLFGEPDAKGQRPSSQAIAERLDWWAELFEPPCVGFATTLDEAYDFAASGADFVLVGDFIWADPRGPKAALIEVDAAIKKAHATALAGQDPASQDPAGQEHG</sequence>
<proteinExistence type="predicted"/>
<evidence type="ECO:0000259" key="1">
    <source>
        <dbReference type="Pfam" id="PF02581"/>
    </source>
</evidence>